<dbReference type="Proteomes" id="UP000887578">
    <property type="component" value="Unplaced"/>
</dbReference>
<dbReference type="WBParaSite" id="PDA_v2.g14599.t1">
    <property type="protein sequence ID" value="PDA_v2.g14599.t1"/>
    <property type="gene ID" value="PDA_v2.g14599"/>
</dbReference>
<accession>A0A914PG81</accession>
<evidence type="ECO:0000313" key="2">
    <source>
        <dbReference type="WBParaSite" id="PDA_v2.g14599.t1"/>
    </source>
</evidence>
<evidence type="ECO:0000313" key="1">
    <source>
        <dbReference type="Proteomes" id="UP000887578"/>
    </source>
</evidence>
<organism evidence="1 2">
    <name type="scientific">Panagrolaimus davidi</name>
    <dbReference type="NCBI Taxonomy" id="227884"/>
    <lineage>
        <taxon>Eukaryota</taxon>
        <taxon>Metazoa</taxon>
        <taxon>Ecdysozoa</taxon>
        <taxon>Nematoda</taxon>
        <taxon>Chromadorea</taxon>
        <taxon>Rhabditida</taxon>
        <taxon>Tylenchina</taxon>
        <taxon>Panagrolaimomorpha</taxon>
        <taxon>Panagrolaimoidea</taxon>
        <taxon>Panagrolaimidae</taxon>
        <taxon>Panagrolaimus</taxon>
    </lineage>
</organism>
<reference evidence="2" key="1">
    <citation type="submission" date="2022-11" db="UniProtKB">
        <authorList>
            <consortium name="WormBaseParasite"/>
        </authorList>
    </citation>
    <scope>IDENTIFICATION</scope>
</reference>
<protein>
    <submittedName>
        <fullName evidence="2">Uncharacterized protein</fullName>
    </submittedName>
</protein>
<proteinExistence type="predicted"/>
<keyword evidence="1" id="KW-1185">Reference proteome</keyword>
<dbReference type="AlphaFoldDB" id="A0A914PG81"/>
<name>A0A914PG81_9BILA</name>
<sequence length="242" mass="28312">MAFSSSVNLHFKGPNIRQTWSLPDSIIYYIAKNPSNAKAWQKLIQCCKYFFAKNPILVIDELIYAGKGKWEAFLFSKAKVVYLHKSVVRNKNDETVPLEKLVKGLPKIKKINLSDNPTFSSITSNTVKELFKIPRISKVTDVILWKLPETFDLETFYIYFKKNKHTKFRIRFRDAISEAYKIRIVEIVDEIIATENHDYKIPNIGFDYKISNIGFNHKILNMGFPNEKWGRIDSLIRQQNKQ</sequence>